<evidence type="ECO:0000313" key="2">
    <source>
        <dbReference type="EMBL" id="POA98497.1"/>
    </source>
</evidence>
<evidence type="ECO:0000313" key="3">
    <source>
        <dbReference type="Proteomes" id="UP000236416"/>
    </source>
</evidence>
<organism evidence="2 3">
    <name type="scientific">Chromobacterium sinusclupearum</name>
    <dbReference type="NCBI Taxonomy" id="2077146"/>
    <lineage>
        <taxon>Bacteria</taxon>
        <taxon>Pseudomonadati</taxon>
        <taxon>Pseudomonadota</taxon>
        <taxon>Betaproteobacteria</taxon>
        <taxon>Neisseriales</taxon>
        <taxon>Chromobacteriaceae</taxon>
        <taxon>Chromobacterium</taxon>
    </lineage>
</organism>
<comment type="caution">
    <text evidence="2">The sequence shown here is derived from an EMBL/GenBank/DDBJ whole genome shotgun (WGS) entry which is preliminary data.</text>
</comment>
<accession>A0A2K4MN41</accession>
<keyword evidence="3" id="KW-1185">Reference proteome</keyword>
<reference evidence="2 3" key="1">
    <citation type="submission" date="2018-01" db="EMBL/GenBank/DDBJ databases">
        <title>Genomic Sequence of Chromobacterium MWU13-2610 from wild cranberry bogs within the Cape Cod National Seashore.</title>
        <authorList>
            <person name="O'Hara-Hanley K."/>
            <person name="Soby S."/>
            <person name="Harrison A."/>
        </authorList>
    </citation>
    <scope>NUCLEOTIDE SEQUENCE [LARGE SCALE GENOMIC DNA]</scope>
    <source>
        <strain evidence="2 3">MWU13-2610</strain>
    </source>
</reference>
<protein>
    <submittedName>
        <fullName evidence="2">23S rRNA pseudouridylate synthase B</fullName>
    </submittedName>
</protein>
<feature type="non-terminal residue" evidence="2">
    <location>
        <position position="60"/>
    </location>
</feature>
<dbReference type="AlphaFoldDB" id="A0A2K4MN41"/>
<feature type="region of interest" description="Disordered" evidence="1">
    <location>
        <begin position="1"/>
        <end position="60"/>
    </location>
</feature>
<sequence length="60" mass="6537">MSTKGQRTHARQPVSRVKGRETSQPRDNAGRSQGQSRQGKHPAATGAQSRFPQQQPGQQA</sequence>
<dbReference type="EMBL" id="PPTF01000054">
    <property type="protein sequence ID" value="POA98497.1"/>
    <property type="molecule type" value="Genomic_DNA"/>
</dbReference>
<proteinExistence type="predicted"/>
<name>A0A2K4MN41_9NEIS</name>
<dbReference type="Proteomes" id="UP000236416">
    <property type="component" value="Unassembled WGS sequence"/>
</dbReference>
<evidence type="ECO:0000256" key="1">
    <source>
        <dbReference type="SAM" id="MobiDB-lite"/>
    </source>
</evidence>
<feature type="compositionally biased region" description="Basic residues" evidence="1">
    <location>
        <begin position="1"/>
        <end position="10"/>
    </location>
</feature>
<gene>
    <name evidence="2" type="ORF">C2134_11590</name>
</gene>